<keyword evidence="2" id="KW-1185">Reference proteome</keyword>
<dbReference type="STRING" id="869213.GCA_000517085_03868"/>
<reference evidence="1 2" key="1">
    <citation type="journal article" date="2014" name="Genome Announc.">
        <title>Draft Genome Sequence of Cytophaga fermentans JCM 21142T, a Facultative Anaerobe Isolated from Marine Mud.</title>
        <authorList>
            <person name="Starns D."/>
            <person name="Oshima K."/>
            <person name="Suda W."/>
            <person name="Iino T."/>
            <person name="Yuki M."/>
            <person name="Inoue J."/>
            <person name="Kitamura K."/>
            <person name="Iida T."/>
            <person name="Darby A."/>
            <person name="Hattori M."/>
            <person name="Ohkuma M."/>
        </authorList>
    </citation>
    <scope>NUCLEOTIDE SEQUENCE [LARGE SCALE GENOMIC DNA]</scope>
    <source>
        <strain evidence="1 2">JCM 21142</strain>
    </source>
</reference>
<dbReference type="RefSeq" id="WP_027473199.1">
    <property type="nucleotide sequence ID" value="NZ_BAMD01000075.1"/>
</dbReference>
<proteinExistence type="predicted"/>
<dbReference type="Proteomes" id="UP000019402">
    <property type="component" value="Unassembled WGS sequence"/>
</dbReference>
<sequence length="157" mass="18353">MACKLKDWLTQIKLNTWRCGQVEGVGYVVLDDSMDVGFHYAWDMEDLALRSCGVALSAHLSLVKQLQISYSKARGVSEHRLWMAVRDVFSGEWEIRVYRLICLYKEDWIRDVTGVLRPGKNRYNAYQISKKHPFELKDRGNYAVYGKELPQSRRFKS</sequence>
<comment type="caution">
    <text evidence="1">The sequence shown here is derived from an EMBL/GenBank/DDBJ whole genome shotgun (WGS) entry which is preliminary data.</text>
</comment>
<evidence type="ECO:0000313" key="2">
    <source>
        <dbReference type="Proteomes" id="UP000019402"/>
    </source>
</evidence>
<name>W7YS31_9BACT</name>
<dbReference type="AlphaFoldDB" id="W7YS31"/>
<accession>W7YS31</accession>
<gene>
    <name evidence="1" type="ORF">JCM21142_93976</name>
</gene>
<dbReference type="EMBL" id="BAMD01000075">
    <property type="protein sequence ID" value="GAF05249.1"/>
    <property type="molecule type" value="Genomic_DNA"/>
</dbReference>
<evidence type="ECO:0000313" key="1">
    <source>
        <dbReference type="EMBL" id="GAF05249.1"/>
    </source>
</evidence>
<protein>
    <submittedName>
        <fullName evidence="1">Uncharacterized protein</fullName>
    </submittedName>
</protein>
<organism evidence="1 2">
    <name type="scientific">Saccharicrinis fermentans DSM 9555 = JCM 21142</name>
    <dbReference type="NCBI Taxonomy" id="869213"/>
    <lineage>
        <taxon>Bacteria</taxon>
        <taxon>Pseudomonadati</taxon>
        <taxon>Bacteroidota</taxon>
        <taxon>Bacteroidia</taxon>
        <taxon>Marinilabiliales</taxon>
        <taxon>Marinilabiliaceae</taxon>
        <taxon>Saccharicrinis</taxon>
    </lineage>
</organism>
<dbReference type="OrthoDB" id="9978229at2"/>